<keyword evidence="4" id="KW-1185">Reference proteome</keyword>
<keyword evidence="2" id="KW-1133">Transmembrane helix</keyword>
<dbReference type="GO" id="GO:0042765">
    <property type="term" value="C:GPI-anchor transamidase complex"/>
    <property type="evidence" value="ECO:0007669"/>
    <property type="project" value="InterPro"/>
</dbReference>
<sequence length="779" mass="85851">MKASIRAEDVAASPSSSPSKPRRNPKNRTLLSTLVPLILAALLLLVPSPTRATSDNFEQYDPPSGFFPSESFTETLLLKPLPDGRVLSSFDFTLTSTSSSTSNFRLLPRSLLQPIQHFGVSEVHLSLNSGKWRYGSWGSPVTTLQQRSGYEEANRQQDMVVFGDRTATNGKNSKVRLGEESVATGAELLARFEENSTTGDRWKGLTSALAGLFCTSLDTLDERQTVQPHHAYSSPRTTSNTTYKTLHALLPTEGVCTENLTPFLKLLPCKNSAGLSTLLNPLALFSANFQGLAVHVKRLPPPPSYAIQGEEDSGGGWEVKLTFTAVFAPAVTRDVSVRDWSMSSLFGRPLDSACPLADESLVRVLKPNDPEGSAKYEVDPLPRYPACSKPGQTWNCRHPGSGKLFPVLEEQDEVTDELAHSGLLAWESEQEEAEYEARLQKRWAHYLDSVDGEYLYDVCGTFAGQGMSKGKGKEAFRDTNLPIQKGGAKLDIKMSWPHETRFSYPAHNVTSQAIHVDRALIGSGQERTTLQVELTNADQRVAQPVLWYETLGYFVKPYLHTLKHSIEFLPPTSTNLTDEDELLRGVADFENPIESLIYQPTTAKRGSRRPFVLEGVVRIPARSKVVLTMELRKTFVPYSQHPPDAHRGFDLSPAIVFPLAPVDPREALLAARKRATASSRTGGITAPEASHGLLASLVHLLKRFTGTEASASNQAGQKARPRETSKTQTRIYTLPRLVELATPDFSFVYTNIIFTSTVVALFFGSTLNTLLRTFTDIVI</sequence>
<accession>A0A5C3E7N5</accession>
<keyword evidence="2" id="KW-0472">Membrane</keyword>
<evidence type="ECO:0000256" key="1">
    <source>
        <dbReference type="SAM" id="MobiDB-lite"/>
    </source>
</evidence>
<gene>
    <name evidence="3" type="ORF">UTRI_03059_B</name>
</gene>
<keyword evidence="2" id="KW-0812">Transmembrane</keyword>
<proteinExistence type="predicted"/>
<dbReference type="OrthoDB" id="331263at2759"/>
<evidence type="ECO:0000313" key="3">
    <source>
        <dbReference type="EMBL" id="SPO25521.1"/>
    </source>
</evidence>
<dbReference type="PANTHER" id="PTHR12959:SF11">
    <property type="entry name" value="GPI TRANSAMIDASE COMPONENT PIG-T"/>
    <property type="match status" value="1"/>
</dbReference>
<dbReference type="Pfam" id="PF04113">
    <property type="entry name" value="Gpi16"/>
    <property type="match status" value="3"/>
</dbReference>
<name>A0A5C3E7N5_9BASI</name>
<evidence type="ECO:0000313" key="4">
    <source>
        <dbReference type="Proteomes" id="UP000324022"/>
    </source>
</evidence>
<dbReference type="GO" id="GO:0016255">
    <property type="term" value="P:attachment of GPI anchor to protein"/>
    <property type="evidence" value="ECO:0007669"/>
    <property type="project" value="InterPro"/>
</dbReference>
<feature type="transmembrane region" description="Helical" evidence="2">
    <location>
        <begin position="747"/>
        <end position="771"/>
    </location>
</feature>
<evidence type="ECO:0000256" key="2">
    <source>
        <dbReference type="SAM" id="Phobius"/>
    </source>
</evidence>
<feature type="region of interest" description="Disordered" evidence="1">
    <location>
        <begin position="1"/>
        <end position="27"/>
    </location>
</feature>
<dbReference type="Proteomes" id="UP000324022">
    <property type="component" value="Unassembled WGS sequence"/>
</dbReference>
<protein>
    <submittedName>
        <fullName evidence="3">Related to GPI-anchor transamidase complex subunit Gpi16</fullName>
    </submittedName>
</protein>
<organism evidence="3 4">
    <name type="scientific">Ustilago trichophora</name>
    <dbReference type="NCBI Taxonomy" id="86804"/>
    <lineage>
        <taxon>Eukaryota</taxon>
        <taxon>Fungi</taxon>
        <taxon>Dikarya</taxon>
        <taxon>Basidiomycota</taxon>
        <taxon>Ustilaginomycotina</taxon>
        <taxon>Ustilaginomycetes</taxon>
        <taxon>Ustilaginales</taxon>
        <taxon>Ustilaginaceae</taxon>
        <taxon>Ustilago</taxon>
    </lineage>
</organism>
<dbReference type="EMBL" id="OOIN01000011">
    <property type="protein sequence ID" value="SPO25521.1"/>
    <property type="molecule type" value="Genomic_DNA"/>
</dbReference>
<reference evidence="3 4" key="1">
    <citation type="submission" date="2018-03" db="EMBL/GenBank/DDBJ databases">
        <authorList>
            <person name="Guldener U."/>
        </authorList>
    </citation>
    <scope>NUCLEOTIDE SEQUENCE [LARGE SCALE GENOMIC DNA]</scope>
    <source>
        <strain evidence="3 4">NBRC100155</strain>
    </source>
</reference>
<dbReference type="InterPro" id="IPR007245">
    <property type="entry name" value="PIG-T"/>
</dbReference>
<dbReference type="PANTHER" id="PTHR12959">
    <property type="entry name" value="GPI TRANSAMIDASE COMPONENT PIG-T-RELATED"/>
    <property type="match status" value="1"/>
</dbReference>
<dbReference type="AlphaFoldDB" id="A0A5C3E7N5"/>